<accession>A0AA39XB85</accession>
<comment type="caution">
    <text evidence="6">The sequence shown here is derived from an EMBL/GenBank/DDBJ whole genome shotgun (WGS) entry which is preliminary data.</text>
</comment>
<evidence type="ECO:0000256" key="1">
    <source>
        <dbReference type="ARBA" id="ARBA00011079"/>
    </source>
</evidence>
<keyword evidence="3" id="KW-0732">Signal</keyword>
<dbReference type="PANTHER" id="PTHR11010:SF23">
    <property type="entry name" value="SERINE PEPTIDASE"/>
    <property type="match status" value="1"/>
</dbReference>
<dbReference type="EMBL" id="JAULSR010000002">
    <property type="protein sequence ID" value="KAK0630252.1"/>
    <property type="molecule type" value="Genomic_DNA"/>
</dbReference>
<organism evidence="6 7">
    <name type="scientific">Bombardia bombarda</name>
    <dbReference type="NCBI Taxonomy" id="252184"/>
    <lineage>
        <taxon>Eukaryota</taxon>
        <taxon>Fungi</taxon>
        <taxon>Dikarya</taxon>
        <taxon>Ascomycota</taxon>
        <taxon>Pezizomycotina</taxon>
        <taxon>Sordariomycetes</taxon>
        <taxon>Sordariomycetidae</taxon>
        <taxon>Sordariales</taxon>
        <taxon>Lasiosphaeriaceae</taxon>
        <taxon>Bombardia</taxon>
    </lineage>
</organism>
<sequence>MKLSPGVVLPFAGWIAPKASLRGVSDKQATSYGVSRIAQREGVSCGWFQQPVDHNDPSLGKWQQQYCVSREWWAGPGSPVVLMTPGEVPMVGSVSPGLGYTFVDNTTIVGMHAQAVGAATVVLEHRYFGGSSPYDGMDSETLQHLTTEQAAADIVNFAKTIVFPFDKNQTSNSPRAPWIFWGASYTATLGSWIEQFYPDVFYAFHLSSAIVEVNSNNWYYYDTIKKGIDAYTKDTKGAGCSLALASVAEYVDNILLAPSPDTAKIDALKQFFGATFPIENDDFAYAIATPFRYWQETQGYADILRMCNSIMSDNATMEADVLGTVPAVVKNYASYFVQHFIDSTCTYFDVWGQDDPLWCLNTHDYWNPYIEAKTLGNPWRTWYWLLCNEPLASWATGAPADQPSIVSRKITSEYWQRQCELHFPAENGKKYGSARGKTPDTLNKKTGGWLRSNTTRVIWTDGEFDPWRSTTMSSEIRPGGPLASTDQVPVFLIKNAQHADDAFTELGLKNAGHKINPEVTAVQLKAVEIMKTWVAEFYAKKSG</sequence>
<name>A0AA39XB85_9PEZI</name>
<evidence type="ECO:0000256" key="2">
    <source>
        <dbReference type="ARBA" id="ARBA00022670"/>
    </source>
</evidence>
<evidence type="ECO:0000313" key="6">
    <source>
        <dbReference type="EMBL" id="KAK0630252.1"/>
    </source>
</evidence>
<dbReference type="InterPro" id="IPR008758">
    <property type="entry name" value="Peptidase_S28"/>
</dbReference>
<protein>
    <submittedName>
        <fullName evidence="6">Peptidase S28</fullName>
    </submittedName>
</protein>
<dbReference type="Gene3D" id="3.40.50.1820">
    <property type="entry name" value="alpha/beta hydrolase"/>
    <property type="match status" value="2"/>
</dbReference>
<dbReference type="PANTHER" id="PTHR11010">
    <property type="entry name" value="PROTEASE S28 PRO-X CARBOXYPEPTIDASE-RELATED"/>
    <property type="match status" value="1"/>
</dbReference>
<dbReference type="GO" id="GO:0006508">
    <property type="term" value="P:proteolysis"/>
    <property type="evidence" value="ECO:0007669"/>
    <property type="project" value="UniProtKB-KW"/>
</dbReference>
<keyword evidence="7" id="KW-1185">Reference proteome</keyword>
<dbReference type="Proteomes" id="UP001174934">
    <property type="component" value="Unassembled WGS sequence"/>
</dbReference>
<keyword evidence="4" id="KW-0378">Hydrolase</keyword>
<dbReference type="AlphaFoldDB" id="A0AA39XB85"/>
<dbReference type="GO" id="GO:0070008">
    <property type="term" value="F:serine-type exopeptidase activity"/>
    <property type="evidence" value="ECO:0007669"/>
    <property type="project" value="InterPro"/>
</dbReference>
<proteinExistence type="inferred from homology"/>
<evidence type="ECO:0000256" key="4">
    <source>
        <dbReference type="ARBA" id="ARBA00022801"/>
    </source>
</evidence>
<dbReference type="Pfam" id="PF05577">
    <property type="entry name" value="Peptidase_S28"/>
    <property type="match status" value="1"/>
</dbReference>
<gene>
    <name evidence="6" type="ORF">B0T17DRAFT_506739</name>
</gene>
<keyword evidence="2" id="KW-0645">Protease</keyword>
<evidence type="ECO:0000313" key="7">
    <source>
        <dbReference type="Proteomes" id="UP001174934"/>
    </source>
</evidence>
<keyword evidence="5" id="KW-0325">Glycoprotein</keyword>
<dbReference type="SUPFAM" id="SSF53474">
    <property type="entry name" value="alpha/beta-Hydrolases"/>
    <property type="match status" value="1"/>
</dbReference>
<evidence type="ECO:0000256" key="5">
    <source>
        <dbReference type="ARBA" id="ARBA00023180"/>
    </source>
</evidence>
<reference evidence="6" key="1">
    <citation type="submission" date="2023-06" db="EMBL/GenBank/DDBJ databases">
        <title>Genome-scale phylogeny and comparative genomics of the fungal order Sordariales.</title>
        <authorList>
            <consortium name="Lawrence Berkeley National Laboratory"/>
            <person name="Hensen N."/>
            <person name="Bonometti L."/>
            <person name="Westerberg I."/>
            <person name="Brannstrom I.O."/>
            <person name="Guillou S."/>
            <person name="Cros-Aarteil S."/>
            <person name="Calhoun S."/>
            <person name="Haridas S."/>
            <person name="Kuo A."/>
            <person name="Mondo S."/>
            <person name="Pangilinan J."/>
            <person name="Riley R."/>
            <person name="LaButti K."/>
            <person name="Andreopoulos B."/>
            <person name="Lipzen A."/>
            <person name="Chen C."/>
            <person name="Yanf M."/>
            <person name="Daum C."/>
            <person name="Ng V."/>
            <person name="Clum A."/>
            <person name="Steindorff A."/>
            <person name="Ohm R."/>
            <person name="Martin F."/>
            <person name="Silar P."/>
            <person name="Natvig D."/>
            <person name="Lalanne C."/>
            <person name="Gautier V."/>
            <person name="Ament-velasquez S.L."/>
            <person name="Kruys A."/>
            <person name="Hutchinson M.I."/>
            <person name="Powell A.J."/>
            <person name="Barry K."/>
            <person name="Miller A.N."/>
            <person name="Grigoriev I.V."/>
            <person name="Debuchy R."/>
            <person name="Gladieux P."/>
            <person name="Thoren M.H."/>
            <person name="Johannesson H."/>
        </authorList>
    </citation>
    <scope>NUCLEOTIDE SEQUENCE</scope>
    <source>
        <strain evidence="6">SMH3391-2</strain>
    </source>
</reference>
<evidence type="ECO:0000256" key="3">
    <source>
        <dbReference type="ARBA" id="ARBA00022729"/>
    </source>
</evidence>
<dbReference type="GO" id="GO:0008239">
    <property type="term" value="F:dipeptidyl-peptidase activity"/>
    <property type="evidence" value="ECO:0007669"/>
    <property type="project" value="TreeGrafter"/>
</dbReference>
<dbReference type="InterPro" id="IPR029058">
    <property type="entry name" value="AB_hydrolase_fold"/>
</dbReference>
<comment type="similarity">
    <text evidence="1">Belongs to the peptidase S28 family.</text>
</comment>